<comment type="caution">
    <text evidence="7">The sequence shown here is derived from an EMBL/GenBank/DDBJ whole genome shotgun (WGS) entry which is preliminary data.</text>
</comment>
<dbReference type="InterPro" id="IPR010087">
    <property type="entry name" value="Flav_short"/>
</dbReference>
<dbReference type="Gene3D" id="3.40.50.360">
    <property type="match status" value="1"/>
</dbReference>
<dbReference type="NCBIfam" id="TIGR01753">
    <property type="entry name" value="flav_short"/>
    <property type="match status" value="1"/>
</dbReference>
<dbReference type="PROSITE" id="PS50902">
    <property type="entry name" value="FLAVODOXIN_LIKE"/>
    <property type="match status" value="1"/>
</dbReference>
<reference evidence="7" key="1">
    <citation type="submission" date="2019-08" db="EMBL/GenBank/DDBJ databases">
        <authorList>
            <person name="Kucharzyk K."/>
            <person name="Murdoch R.W."/>
            <person name="Higgins S."/>
            <person name="Loffler F."/>
        </authorList>
    </citation>
    <scope>NUCLEOTIDE SEQUENCE</scope>
</reference>
<keyword evidence="2" id="KW-0813">Transport</keyword>
<evidence type="ECO:0000256" key="2">
    <source>
        <dbReference type="ARBA" id="ARBA00022448"/>
    </source>
</evidence>
<keyword evidence="5" id="KW-0249">Electron transport</keyword>
<dbReference type="SUPFAM" id="SSF52218">
    <property type="entry name" value="Flavoproteins"/>
    <property type="match status" value="1"/>
</dbReference>
<name>A0A645DSX4_9ZZZZ</name>
<evidence type="ECO:0000259" key="6">
    <source>
        <dbReference type="PROSITE" id="PS50902"/>
    </source>
</evidence>
<dbReference type="InterPro" id="IPR029039">
    <property type="entry name" value="Flavoprotein-like_sf"/>
</dbReference>
<sequence>MKKIAVIYWSYSGNVEVLADNIAKGAKEAGAEVLIKHVDYAKVEDVLEADVVAFGSPSMDNNRVEQEEMAPFIHEFKLLPVNKKPVVLFGSYGWDNGEFLNSWEAQMKDYDFNVIEKFAVKEAPSEEQIQKAVEIGKRMAELKEFAAF</sequence>
<keyword evidence="3" id="KW-0285">Flavoprotein</keyword>
<evidence type="ECO:0000256" key="5">
    <source>
        <dbReference type="ARBA" id="ARBA00022982"/>
    </source>
</evidence>
<dbReference type="PANTHER" id="PTHR43717:SF1">
    <property type="entry name" value="ANAEROBIC NITRIC OXIDE REDUCTASE FLAVORUBREDOXIN"/>
    <property type="match status" value="1"/>
</dbReference>
<comment type="cofactor">
    <cofactor evidence="1">
        <name>FMN</name>
        <dbReference type="ChEBI" id="CHEBI:58210"/>
    </cofactor>
</comment>
<evidence type="ECO:0000256" key="4">
    <source>
        <dbReference type="ARBA" id="ARBA00022643"/>
    </source>
</evidence>
<evidence type="ECO:0000256" key="3">
    <source>
        <dbReference type="ARBA" id="ARBA00022630"/>
    </source>
</evidence>
<evidence type="ECO:0000256" key="1">
    <source>
        <dbReference type="ARBA" id="ARBA00001917"/>
    </source>
</evidence>
<dbReference type="AlphaFoldDB" id="A0A645DSX4"/>
<accession>A0A645DSX4</accession>
<feature type="domain" description="Flavodoxin-like" evidence="6">
    <location>
        <begin position="4"/>
        <end position="140"/>
    </location>
</feature>
<dbReference type="PANTHER" id="PTHR43717">
    <property type="entry name" value="ANAEROBIC NITRIC OXIDE REDUCTASE FLAVORUBREDOXIN"/>
    <property type="match status" value="1"/>
</dbReference>
<keyword evidence="4" id="KW-0288">FMN</keyword>
<gene>
    <name evidence="7" type="ORF">SDC9_139510</name>
</gene>
<dbReference type="EMBL" id="VSSQ01039323">
    <property type="protein sequence ID" value="MPM92375.1"/>
    <property type="molecule type" value="Genomic_DNA"/>
</dbReference>
<organism evidence="7">
    <name type="scientific">bioreactor metagenome</name>
    <dbReference type="NCBI Taxonomy" id="1076179"/>
    <lineage>
        <taxon>unclassified sequences</taxon>
        <taxon>metagenomes</taxon>
        <taxon>ecological metagenomes</taxon>
    </lineage>
</organism>
<proteinExistence type="predicted"/>
<dbReference type="Pfam" id="PF00258">
    <property type="entry name" value="Flavodoxin_1"/>
    <property type="match status" value="1"/>
</dbReference>
<protein>
    <submittedName>
        <fullName evidence="7">Flavodoxin</fullName>
    </submittedName>
</protein>
<dbReference type="GO" id="GO:0010181">
    <property type="term" value="F:FMN binding"/>
    <property type="evidence" value="ECO:0007669"/>
    <property type="project" value="InterPro"/>
</dbReference>
<evidence type="ECO:0000313" key="7">
    <source>
        <dbReference type="EMBL" id="MPM92375.1"/>
    </source>
</evidence>
<dbReference type="NCBIfam" id="NF004050">
    <property type="entry name" value="PRK05569.1"/>
    <property type="match status" value="1"/>
</dbReference>
<dbReference type="InterPro" id="IPR008254">
    <property type="entry name" value="Flavodoxin/NO_synth"/>
</dbReference>